<accession>A7SWR0</accession>
<keyword evidence="4" id="KW-1185">Reference proteome</keyword>
<organism evidence="3 4">
    <name type="scientific">Nematostella vectensis</name>
    <name type="common">Starlet sea anemone</name>
    <dbReference type="NCBI Taxonomy" id="45351"/>
    <lineage>
        <taxon>Eukaryota</taxon>
        <taxon>Metazoa</taxon>
        <taxon>Cnidaria</taxon>
        <taxon>Anthozoa</taxon>
        <taxon>Hexacorallia</taxon>
        <taxon>Actiniaria</taxon>
        <taxon>Edwardsiidae</taxon>
        <taxon>Nematostella</taxon>
    </lineage>
</organism>
<sequence length="388" mass="44338">MDHINVVCIDGFFHMVCIMFLPHAEVYFALARCFQGINLLEAEDKVQQRALKIIFPGVPYSDCLMKAGIRSLKDRRAELCKEFMRSLRRDNPLHQIASSRTTKPLHRYNLRADRNIVPALCNTNRLADFVTVKFVEFLQFMCGESIVVLKESSKHIEQAKASAKEYDKLKPKTKVHLDESQQLIRVKKLINEKQAKSDRENGMIYHQRLPELNRSITDEDEDEQKMKDAVHSLKTSAGIFDSLDGQSLGCKDIDAEVYFALARCFQGINLLEAEDKCGESIVVLRESSKHIEQAKAFAKEYDKLKPKTKVHLDESQQLIRVKKLINEKQAKSDRENGMIYHQRLPEECLPLYEPKCVVQPTAFHLPDSHDLTSVQSATDVDASGTDDS</sequence>
<evidence type="ECO:0000313" key="3">
    <source>
        <dbReference type="EMBL" id="EDO31840.1"/>
    </source>
</evidence>
<dbReference type="InterPro" id="IPR038898">
    <property type="entry name" value="BROX"/>
</dbReference>
<dbReference type="Proteomes" id="UP000001593">
    <property type="component" value="Unassembled WGS sequence"/>
</dbReference>
<reference evidence="3 4" key="1">
    <citation type="journal article" date="2007" name="Science">
        <title>Sea anemone genome reveals ancestral eumetazoan gene repertoire and genomic organization.</title>
        <authorList>
            <person name="Putnam N.H."/>
            <person name="Srivastava M."/>
            <person name="Hellsten U."/>
            <person name="Dirks B."/>
            <person name="Chapman J."/>
            <person name="Salamov A."/>
            <person name="Terry A."/>
            <person name="Shapiro H."/>
            <person name="Lindquist E."/>
            <person name="Kapitonov V.V."/>
            <person name="Jurka J."/>
            <person name="Genikhovich G."/>
            <person name="Grigoriev I.V."/>
            <person name="Lucas S.M."/>
            <person name="Steele R.E."/>
            <person name="Finnerty J.R."/>
            <person name="Technau U."/>
            <person name="Martindale M.Q."/>
            <person name="Rokhsar D.S."/>
        </authorList>
    </citation>
    <scope>NUCLEOTIDE SEQUENCE [LARGE SCALE GENOMIC DNA]</scope>
    <source>
        <strain evidence="4">CH2 X CH6</strain>
    </source>
</reference>
<dbReference type="STRING" id="45351.A7SWR0"/>
<comment type="similarity">
    <text evidence="1">Belongs to the BROX family.</text>
</comment>
<evidence type="ECO:0000256" key="1">
    <source>
        <dbReference type="ARBA" id="ARBA00008901"/>
    </source>
</evidence>
<protein>
    <recommendedName>
        <fullName evidence="2">BRO1 domain-containing protein</fullName>
    </recommendedName>
</protein>
<dbReference type="PANTHER" id="PTHR23032">
    <property type="entry name" value="BRO1 DOMAIN-CONTAINING PROTEIN BROX"/>
    <property type="match status" value="1"/>
</dbReference>
<evidence type="ECO:0000259" key="2">
    <source>
        <dbReference type="Pfam" id="PF03097"/>
    </source>
</evidence>
<dbReference type="Pfam" id="PF03097">
    <property type="entry name" value="BRO1"/>
    <property type="match status" value="1"/>
</dbReference>
<feature type="domain" description="BRO1" evidence="2">
    <location>
        <begin position="255"/>
        <end position="365"/>
    </location>
</feature>
<dbReference type="HOGENOM" id="CLU_712331_0_0_1"/>
<dbReference type="PANTHER" id="PTHR23032:SF13">
    <property type="entry name" value="BRO1 DOMAIN-CONTAINING PROTEIN BROX"/>
    <property type="match status" value="1"/>
</dbReference>
<evidence type="ECO:0000313" key="4">
    <source>
        <dbReference type="Proteomes" id="UP000001593"/>
    </source>
</evidence>
<gene>
    <name evidence="3" type="ORF">NEMVEDRAFT_v1g247843</name>
</gene>
<dbReference type="InterPro" id="IPR004328">
    <property type="entry name" value="BRO1_dom"/>
</dbReference>
<proteinExistence type="inferred from homology"/>
<name>A7SWR0_NEMVE</name>
<dbReference type="EMBL" id="DS469866">
    <property type="protein sequence ID" value="EDO31840.1"/>
    <property type="molecule type" value="Genomic_DNA"/>
</dbReference>
<dbReference type="AlphaFoldDB" id="A7SWR0"/>
<dbReference type="InterPro" id="IPR038499">
    <property type="entry name" value="BRO1_sf"/>
</dbReference>
<dbReference type="InParanoid" id="A7SWR0"/>
<dbReference type="Gene3D" id="1.25.40.280">
    <property type="entry name" value="alix/aip1 like domains"/>
    <property type="match status" value="2"/>
</dbReference>